<dbReference type="InterPro" id="IPR036388">
    <property type="entry name" value="WH-like_DNA-bd_sf"/>
</dbReference>
<dbReference type="GeneTree" id="ENSGT01150000287645"/>
<feature type="domain" description="Sleeping Beauty transposase HTH" evidence="1">
    <location>
        <begin position="9"/>
        <end position="49"/>
    </location>
</feature>
<dbReference type="SUPFAM" id="SSF46689">
    <property type="entry name" value="Homeodomain-like"/>
    <property type="match status" value="1"/>
</dbReference>
<dbReference type="InterPro" id="IPR057667">
    <property type="entry name" value="HTH_SB"/>
</dbReference>
<evidence type="ECO:0000313" key="2">
    <source>
        <dbReference type="Ensembl" id="ENSOTSP00005155424.1"/>
    </source>
</evidence>
<reference evidence="3" key="1">
    <citation type="journal article" date="2018" name="PLoS ONE">
        <title>Chinook salmon (Oncorhynchus tshawytscha) genome and transcriptome.</title>
        <authorList>
            <person name="Christensen K.A."/>
            <person name="Leong J.S."/>
            <person name="Sakhrani D."/>
            <person name="Biagi C.A."/>
            <person name="Minkley D.R."/>
            <person name="Withler R.E."/>
            <person name="Rondeau E.B."/>
            <person name="Koop B.F."/>
            <person name="Devlin R.H."/>
        </authorList>
    </citation>
    <scope>NUCLEOTIDE SEQUENCE [LARGE SCALE GENOMIC DNA]</scope>
</reference>
<dbReference type="AlphaFoldDB" id="A0AAZ3SQX4"/>
<keyword evidence="3" id="KW-1185">Reference proteome</keyword>
<sequence>MKRNQPRLRKIIVDHKSGSSLGEISKHLKVPRSSVRTIVRKYKHHGTTQPSYRSGRKRVLSPRDERTLVRKVQINPRTTAKDLVKMLKETDDSTYLHPVGLAEALGIAGSKCPSWDTAHHHGHPLLTGGVPLQLHLVAQLTAMQAGLVPRAVHPEVPVVLLPPLGQQPENKTLN</sequence>
<name>A0AAZ3SQX4_ONCTS</name>
<proteinExistence type="predicted"/>
<dbReference type="Proteomes" id="UP000694402">
    <property type="component" value="Unassembled WGS sequence"/>
</dbReference>
<dbReference type="Pfam" id="PF25787">
    <property type="entry name" value="HTH_SB"/>
    <property type="match status" value="1"/>
</dbReference>
<evidence type="ECO:0000313" key="3">
    <source>
        <dbReference type="Proteomes" id="UP000694402"/>
    </source>
</evidence>
<organism evidence="2 3">
    <name type="scientific">Oncorhynchus tshawytscha</name>
    <name type="common">Chinook salmon</name>
    <name type="synonym">Salmo tshawytscha</name>
    <dbReference type="NCBI Taxonomy" id="74940"/>
    <lineage>
        <taxon>Eukaryota</taxon>
        <taxon>Metazoa</taxon>
        <taxon>Chordata</taxon>
        <taxon>Craniata</taxon>
        <taxon>Vertebrata</taxon>
        <taxon>Euteleostomi</taxon>
        <taxon>Actinopterygii</taxon>
        <taxon>Neopterygii</taxon>
        <taxon>Teleostei</taxon>
        <taxon>Protacanthopterygii</taxon>
        <taxon>Salmoniformes</taxon>
        <taxon>Salmonidae</taxon>
        <taxon>Salmoninae</taxon>
        <taxon>Oncorhynchus</taxon>
    </lineage>
</organism>
<dbReference type="Gene3D" id="1.10.10.10">
    <property type="entry name" value="Winged helix-like DNA-binding domain superfamily/Winged helix DNA-binding domain"/>
    <property type="match status" value="1"/>
</dbReference>
<dbReference type="Ensembl" id="ENSOTST00005195609.1">
    <property type="protein sequence ID" value="ENSOTSP00005155424.1"/>
    <property type="gene ID" value="ENSOTSG00005079879.1"/>
</dbReference>
<reference evidence="2" key="2">
    <citation type="submission" date="2025-08" db="UniProtKB">
        <authorList>
            <consortium name="Ensembl"/>
        </authorList>
    </citation>
    <scope>IDENTIFICATION</scope>
</reference>
<dbReference type="InterPro" id="IPR009057">
    <property type="entry name" value="Homeodomain-like_sf"/>
</dbReference>
<reference evidence="2" key="3">
    <citation type="submission" date="2025-09" db="UniProtKB">
        <authorList>
            <consortium name="Ensembl"/>
        </authorList>
    </citation>
    <scope>IDENTIFICATION</scope>
</reference>
<evidence type="ECO:0000259" key="1">
    <source>
        <dbReference type="Pfam" id="PF25787"/>
    </source>
</evidence>
<protein>
    <recommendedName>
        <fullName evidence="1">Sleeping Beauty transposase HTH domain-containing protein</fullName>
    </recommendedName>
</protein>
<accession>A0AAZ3SQX4</accession>